<comment type="caution">
    <text evidence="1">The sequence shown here is derived from an EMBL/GenBank/DDBJ whole genome shotgun (WGS) entry which is preliminary data.</text>
</comment>
<reference evidence="1" key="1">
    <citation type="submission" date="2021-02" db="EMBL/GenBank/DDBJ databases">
        <authorList>
            <person name="Dougan E. K."/>
            <person name="Rhodes N."/>
            <person name="Thang M."/>
            <person name="Chan C."/>
        </authorList>
    </citation>
    <scope>NUCLEOTIDE SEQUENCE</scope>
</reference>
<accession>A0A813L4X4</accession>
<organism evidence="1 2">
    <name type="scientific">Polarella glacialis</name>
    <name type="common">Dinoflagellate</name>
    <dbReference type="NCBI Taxonomy" id="89957"/>
    <lineage>
        <taxon>Eukaryota</taxon>
        <taxon>Sar</taxon>
        <taxon>Alveolata</taxon>
        <taxon>Dinophyceae</taxon>
        <taxon>Suessiales</taxon>
        <taxon>Suessiaceae</taxon>
        <taxon>Polarella</taxon>
    </lineage>
</organism>
<dbReference type="EMBL" id="CAJNNW010033543">
    <property type="protein sequence ID" value="CAE8719447.1"/>
    <property type="molecule type" value="Genomic_DNA"/>
</dbReference>
<dbReference type="Proteomes" id="UP000626109">
    <property type="component" value="Unassembled WGS sequence"/>
</dbReference>
<evidence type="ECO:0000313" key="1">
    <source>
        <dbReference type="EMBL" id="CAE8719447.1"/>
    </source>
</evidence>
<sequence length="145" mass="16050">MCSLYLMLYDVSVWCFFTYISAVLVQHFHFCFGSVFGSCRSIPVIISCQFVVVIPSISGQGYRLARATGIAGAVMVTEGCCCYCCYGCCCFCCCCWCCCFVVVVVVVGGVVVVLRASNVECSFWLLLRAKVEKRRRKLQVASTKI</sequence>
<evidence type="ECO:0000313" key="2">
    <source>
        <dbReference type="Proteomes" id="UP000626109"/>
    </source>
</evidence>
<name>A0A813L4X4_POLGL</name>
<proteinExistence type="predicted"/>
<protein>
    <submittedName>
        <fullName evidence="1">Uncharacterized protein</fullName>
    </submittedName>
</protein>
<gene>
    <name evidence="1" type="ORF">PGLA2088_LOCUS40664</name>
</gene>
<dbReference type="AlphaFoldDB" id="A0A813L4X4"/>